<feature type="transmembrane region" description="Helical" evidence="1">
    <location>
        <begin position="230"/>
        <end position="250"/>
    </location>
</feature>
<proteinExistence type="predicted"/>
<gene>
    <name evidence="2" type="ORF">CWE22_05710</name>
</gene>
<evidence type="ECO:0000313" key="2">
    <source>
        <dbReference type="EMBL" id="RUO41652.1"/>
    </source>
</evidence>
<organism evidence="2 3">
    <name type="scientific">Pseudidiomarina aestuarii</name>
    <dbReference type="NCBI Taxonomy" id="624146"/>
    <lineage>
        <taxon>Bacteria</taxon>
        <taxon>Pseudomonadati</taxon>
        <taxon>Pseudomonadota</taxon>
        <taxon>Gammaproteobacteria</taxon>
        <taxon>Alteromonadales</taxon>
        <taxon>Idiomarinaceae</taxon>
        <taxon>Pseudidiomarina</taxon>
    </lineage>
</organism>
<keyword evidence="3" id="KW-1185">Reference proteome</keyword>
<sequence>MTTTTKTPSTPTLTGLQTYLAKLAWWVDARGNQRKLTDTTVTAADAQRRLPVLVVARDGYQERWEQFSIRSERELKRVLALRDAEQPVQHYIGKLQNGQRQVLTVRWHEAVLATVQQAWIAFPESLVLAAGIEAGLTQIQQSGSSYFLLKQKGGHWQSLPASGLVATPDRALLAMGGAATTPQQVLDAEAWRFALLRGLQKVGLSAWQQSWQSQSTQTGSAANFPWRPTLFGAGAVVILYGVLSTAYLVIATESAHSHLEAIGADLDTALNAQATVNQAQQQLAGLAGHQSNIAAVDQFWQSIADSQSLNVLVNSAVTDYSSITLAAEGVGATNVLTELLQRDYVQSADFTAPVRSQPNGLERFTIEIQLQPAGVNESVEQEARP</sequence>
<evidence type="ECO:0008006" key="4">
    <source>
        <dbReference type="Google" id="ProtNLM"/>
    </source>
</evidence>
<keyword evidence="1" id="KW-1133">Transmembrane helix</keyword>
<reference evidence="3" key="1">
    <citation type="journal article" date="2018" name="Front. Microbiol.">
        <title>Genome-Based Analysis Reveals the Taxonomy and Diversity of the Family Idiomarinaceae.</title>
        <authorList>
            <person name="Liu Y."/>
            <person name="Lai Q."/>
            <person name="Shao Z."/>
        </authorList>
    </citation>
    <scope>NUCLEOTIDE SEQUENCE [LARGE SCALE GENOMIC DNA]</scope>
    <source>
        <strain evidence="3">KYW314</strain>
    </source>
</reference>
<dbReference type="Proteomes" id="UP000287766">
    <property type="component" value="Unassembled WGS sequence"/>
</dbReference>
<dbReference type="EMBL" id="PIPR01000001">
    <property type="protein sequence ID" value="RUO41652.1"/>
    <property type="molecule type" value="Genomic_DNA"/>
</dbReference>
<keyword evidence="1" id="KW-0472">Membrane</keyword>
<dbReference type="RefSeq" id="WP_169930387.1">
    <property type="nucleotide sequence ID" value="NZ_PIPR01000001.1"/>
</dbReference>
<evidence type="ECO:0000256" key="1">
    <source>
        <dbReference type="SAM" id="Phobius"/>
    </source>
</evidence>
<evidence type="ECO:0000313" key="3">
    <source>
        <dbReference type="Proteomes" id="UP000287766"/>
    </source>
</evidence>
<keyword evidence="1" id="KW-0812">Transmembrane</keyword>
<dbReference type="AlphaFoldDB" id="A0A7Z6ZUI1"/>
<comment type="caution">
    <text evidence="2">The sequence shown here is derived from an EMBL/GenBank/DDBJ whole genome shotgun (WGS) entry which is preliminary data.</text>
</comment>
<accession>A0A7Z6ZUI1</accession>
<name>A0A7Z6ZUI1_9GAMM</name>
<protein>
    <recommendedName>
        <fullName evidence="4">PilN domain-containing protein</fullName>
    </recommendedName>
</protein>